<feature type="coiled-coil region" evidence="1">
    <location>
        <begin position="80"/>
        <end position="121"/>
    </location>
</feature>
<evidence type="ECO:0000256" key="1">
    <source>
        <dbReference type="SAM" id="Coils"/>
    </source>
</evidence>
<accession>A0A3Q2Q3D9</accession>
<reference evidence="4" key="1">
    <citation type="submission" date="2025-08" db="UniProtKB">
        <authorList>
            <consortium name="Ensembl"/>
        </authorList>
    </citation>
    <scope>IDENTIFICATION</scope>
</reference>
<dbReference type="GO" id="GO:0051087">
    <property type="term" value="F:protein-folding chaperone binding"/>
    <property type="evidence" value="ECO:0007669"/>
    <property type="project" value="InterPro"/>
</dbReference>
<dbReference type="GO" id="GO:0000774">
    <property type="term" value="F:adenyl-nucleotide exchange factor activity"/>
    <property type="evidence" value="ECO:0007669"/>
    <property type="project" value="InterPro"/>
</dbReference>
<dbReference type="Ensembl" id="ENSFHET00000030740.1">
    <property type="protein sequence ID" value="ENSFHEP00000021073.1"/>
    <property type="gene ID" value="ENSFHEG00000023057.1"/>
</dbReference>
<evidence type="ECO:0000256" key="2">
    <source>
        <dbReference type="SAM" id="MobiDB-lite"/>
    </source>
</evidence>
<name>A0A3Q2Q3D9_FUNHE</name>
<dbReference type="PANTHER" id="PTHR12334">
    <property type="entry name" value="BAG FAMILY MOLECULAR CHAPERONE REGULATOR 2"/>
    <property type="match status" value="1"/>
</dbReference>
<feature type="domain" description="BAG" evidence="3">
    <location>
        <begin position="164"/>
        <end position="244"/>
    </location>
</feature>
<dbReference type="GeneID" id="105918518"/>
<keyword evidence="5" id="KW-1185">Reference proteome</keyword>
<dbReference type="Proteomes" id="UP000265000">
    <property type="component" value="Unplaced"/>
</dbReference>
<dbReference type="InterPro" id="IPR037689">
    <property type="entry name" value="BAG2"/>
</dbReference>
<dbReference type="Gene3D" id="1.20.58.890">
    <property type="match status" value="1"/>
</dbReference>
<organism evidence="4 5">
    <name type="scientific">Fundulus heteroclitus</name>
    <name type="common">Killifish</name>
    <name type="synonym">Mummichog</name>
    <dbReference type="NCBI Taxonomy" id="8078"/>
    <lineage>
        <taxon>Eukaryota</taxon>
        <taxon>Metazoa</taxon>
        <taxon>Chordata</taxon>
        <taxon>Craniata</taxon>
        <taxon>Vertebrata</taxon>
        <taxon>Euteleostomi</taxon>
        <taxon>Actinopterygii</taxon>
        <taxon>Neopterygii</taxon>
        <taxon>Teleostei</taxon>
        <taxon>Neoteleostei</taxon>
        <taxon>Acanthomorphata</taxon>
        <taxon>Ovalentaria</taxon>
        <taxon>Atherinomorphae</taxon>
        <taxon>Cyprinodontiformes</taxon>
        <taxon>Fundulidae</taxon>
        <taxon>Fundulus</taxon>
    </lineage>
</organism>
<evidence type="ECO:0000259" key="3">
    <source>
        <dbReference type="PROSITE" id="PS51035"/>
    </source>
</evidence>
<evidence type="ECO:0000313" key="5">
    <source>
        <dbReference type="Proteomes" id="UP000265000"/>
    </source>
</evidence>
<dbReference type="OrthoDB" id="6284251at2759"/>
<reference evidence="4" key="2">
    <citation type="submission" date="2025-09" db="UniProtKB">
        <authorList>
            <consortium name="Ensembl"/>
        </authorList>
    </citation>
    <scope>IDENTIFICATION</scope>
</reference>
<proteinExistence type="predicted"/>
<dbReference type="InterPro" id="IPR003103">
    <property type="entry name" value="BAG_domain"/>
</dbReference>
<dbReference type="CTD" id="9532"/>
<dbReference type="GO" id="GO:0050821">
    <property type="term" value="P:protein stabilization"/>
    <property type="evidence" value="ECO:0007669"/>
    <property type="project" value="TreeGrafter"/>
</dbReference>
<dbReference type="SMART" id="SM00264">
    <property type="entry name" value="BAG"/>
    <property type="match status" value="1"/>
</dbReference>
<protein>
    <submittedName>
        <fullName evidence="4">BCL2 associated athanogene 2</fullName>
    </submittedName>
</protein>
<dbReference type="PANTHER" id="PTHR12334:SF6">
    <property type="entry name" value="BAG FAMILY MOLECULAR CHAPERONE REGULATOR 2"/>
    <property type="match status" value="1"/>
</dbReference>
<feature type="region of interest" description="Disordered" evidence="2">
    <location>
        <begin position="1"/>
        <end position="22"/>
    </location>
</feature>
<dbReference type="STRING" id="8078.ENSFHEP00000021073"/>
<dbReference type="AlphaFoldDB" id="A0A3Q2Q3D9"/>
<feature type="coiled-coil region" evidence="1">
    <location>
        <begin position="219"/>
        <end position="249"/>
    </location>
</feature>
<dbReference type="GeneTree" id="ENSGT00390000017590"/>
<sequence length="260" mass="29572">MFGNVPWRRRSSLRNNHDQQEYAQSWTRTAHKRSRTENLNKAKRAVIINNIAMAQAKIHAKMNEAACSKFSRTLSMADRSGRLLESLDQLEMRVEALREAASDMEQERESILEMIQSLQNSQEMRNICPGEREELSLTANRLMGRTLSVEISIGTIRNPQQEEALQKATSMIDEIVKKLLSDMESGRQQLLALHAACVTEAPPVPIDQKFQAIVIGCALEDQKKIKRRLETLVRNTENAEKNIKIMDHQKLEDAKANGGH</sequence>
<dbReference type="PROSITE" id="PS51035">
    <property type="entry name" value="BAG"/>
    <property type="match status" value="1"/>
</dbReference>
<keyword evidence="1" id="KW-0175">Coiled coil</keyword>
<evidence type="ECO:0000313" key="4">
    <source>
        <dbReference type="Ensembl" id="ENSFHEP00000021073.1"/>
    </source>
</evidence>